<feature type="region of interest" description="Disordered" evidence="1">
    <location>
        <begin position="1"/>
        <end position="36"/>
    </location>
</feature>
<dbReference type="AlphaFoldDB" id="A0A9W4SSA3"/>
<feature type="compositionally biased region" description="Polar residues" evidence="1">
    <location>
        <begin position="1"/>
        <end position="33"/>
    </location>
</feature>
<evidence type="ECO:0000313" key="2">
    <source>
        <dbReference type="EMBL" id="CAI2179728.1"/>
    </source>
</evidence>
<proteinExistence type="predicted"/>
<keyword evidence="3" id="KW-1185">Reference proteome</keyword>
<dbReference type="Proteomes" id="UP001153678">
    <property type="component" value="Unassembled WGS sequence"/>
</dbReference>
<gene>
    <name evidence="2" type="ORF">FWILDA_LOCUS9233</name>
</gene>
<protein>
    <submittedName>
        <fullName evidence="2">14622_t:CDS:1</fullName>
    </submittedName>
</protein>
<sequence>MSTNNNNQPPTFSSTGNNNPNFQHNDNGANTAAHSAPHVTAHPAPHFTVFECYLPSNDGRIYYVCYTELSPNEITRRLNNGIDLSHVPEHHIPHHNRMQSLIQQQIQDQHSVAYQQNNGQHNTQQPDVVISGNMQDIQIAPTQNFN</sequence>
<name>A0A9W4SSA3_9GLOM</name>
<evidence type="ECO:0000256" key="1">
    <source>
        <dbReference type="SAM" id="MobiDB-lite"/>
    </source>
</evidence>
<dbReference type="EMBL" id="CAMKVN010002133">
    <property type="protein sequence ID" value="CAI2179728.1"/>
    <property type="molecule type" value="Genomic_DNA"/>
</dbReference>
<accession>A0A9W4SSA3</accession>
<reference evidence="2" key="1">
    <citation type="submission" date="2022-08" db="EMBL/GenBank/DDBJ databases">
        <authorList>
            <person name="Kallberg Y."/>
            <person name="Tangrot J."/>
            <person name="Rosling A."/>
        </authorList>
    </citation>
    <scope>NUCLEOTIDE SEQUENCE</scope>
    <source>
        <strain evidence="2">Wild A</strain>
    </source>
</reference>
<comment type="caution">
    <text evidence="2">The sequence shown here is derived from an EMBL/GenBank/DDBJ whole genome shotgun (WGS) entry which is preliminary data.</text>
</comment>
<organism evidence="2 3">
    <name type="scientific">Funneliformis geosporum</name>
    <dbReference type="NCBI Taxonomy" id="1117311"/>
    <lineage>
        <taxon>Eukaryota</taxon>
        <taxon>Fungi</taxon>
        <taxon>Fungi incertae sedis</taxon>
        <taxon>Mucoromycota</taxon>
        <taxon>Glomeromycotina</taxon>
        <taxon>Glomeromycetes</taxon>
        <taxon>Glomerales</taxon>
        <taxon>Glomeraceae</taxon>
        <taxon>Funneliformis</taxon>
    </lineage>
</organism>
<evidence type="ECO:0000313" key="3">
    <source>
        <dbReference type="Proteomes" id="UP001153678"/>
    </source>
</evidence>
<dbReference type="OrthoDB" id="2328471at2759"/>